<gene>
    <name evidence="2" type="ORF">LEA_12984</name>
</gene>
<dbReference type="InterPro" id="IPR017900">
    <property type="entry name" value="4Fe4S_Fe_S_CS"/>
</dbReference>
<protein>
    <submittedName>
        <fullName evidence="2">F420H2:quinone oxidoreductase</fullName>
    </submittedName>
</protein>
<feature type="domain" description="4Fe-4S ferredoxin-type" evidence="1">
    <location>
        <begin position="38"/>
        <end position="67"/>
    </location>
</feature>
<comment type="caution">
    <text evidence="2">The sequence shown here is derived from an EMBL/GenBank/DDBJ whole genome shotgun (WGS) entry which is preliminary data.</text>
</comment>
<feature type="non-terminal residue" evidence="2">
    <location>
        <position position="162"/>
    </location>
</feature>
<name>K1T285_9ZZZZ</name>
<proteinExistence type="predicted"/>
<dbReference type="PROSITE" id="PS00198">
    <property type="entry name" value="4FE4S_FER_1"/>
    <property type="match status" value="2"/>
</dbReference>
<accession>K1T285</accession>
<evidence type="ECO:0000313" key="2">
    <source>
        <dbReference type="EMBL" id="EKC60205.1"/>
    </source>
</evidence>
<dbReference type="PROSITE" id="PS51379">
    <property type="entry name" value="4FE4S_FER_2"/>
    <property type="match status" value="2"/>
</dbReference>
<dbReference type="Pfam" id="PF12838">
    <property type="entry name" value="Fer4_7"/>
    <property type="match status" value="1"/>
</dbReference>
<evidence type="ECO:0000259" key="1">
    <source>
        <dbReference type="PROSITE" id="PS51379"/>
    </source>
</evidence>
<dbReference type="EMBL" id="AJWY01008798">
    <property type="protein sequence ID" value="EKC60205.1"/>
    <property type="molecule type" value="Genomic_DNA"/>
</dbReference>
<dbReference type="InterPro" id="IPR017896">
    <property type="entry name" value="4Fe4S_Fe-S-bd"/>
</dbReference>
<sequence length="162" mass="18609">MEGYLVDREKEKCYGCEACVQICPKDALVMKEDDEGFRYPLLDKERCIECNLCRQVCPYENMPKRYSSNKYTFGGYIKDEQIKFESTSGGAFSAIVDTFCDENYVIFGAESKGLLVWHSYITDKKDLAKFRKSKYSQSKMGNSYQQAKDFLNSGKKVLFSGT</sequence>
<dbReference type="PANTHER" id="PTHR43193">
    <property type="match status" value="1"/>
</dbReference>
<dbReference type="SUPFAM" id="SSF54862">
    <property type="entry name" value="4Fe-4S ferredoxins"/>
    <property type="match status" value="1"/>
</dbReference>
<organism evidence="2">
    <name type="scientific">human gut metagenome</name>
    <dbReference type="NCBI Taxonomy" id="408170"/>
    <lineage>
        <taxon>unclassified sequences</taxon>
        <taxon>metagenomes</taxon>
        <taxon>organismal metagenomes</taxon>
    </lineage>
</organism>
<feature type="domain" description="4Fe-4S ferredoxin-type" evidence="1">
    <location>
        <begin position="2"/>
        <end position="33"/>
    </location>
</feature>
<dbReference type="AlphaFoldDB" id="K1T285"/>
<dbReference type="PANTHER" id="PTHR43193:SF2">
    <property type="entry name" value="POLYFERREDOXIN PROTEIN FWDF"/>
    <property type="match status" value="1"/>
</dbReference>
<reference evidence="2" key="1">
    <citation type="journal article" date="2013" name="Environ. Microbiol.">
        <title>Microbiota from the distal guts of lean and obese adolescents exhibit partial functional redundancy besides clear differences in community structure.</title>
        <authorList>
            <person name="Ferrer M."/>
            <person name="Ruiz A."/>
            <person name="Lanza F."/>
            <person name="Haange S.B."/>
            <person name="Oberbach A."/>
            <person name="Till H."/>
            <person name="Bargiela R."/>
            <person name="Campoy C."/>
            <person name="Segura M.T."/>
            <person name="Richter M."/>
            <person name="von Bergen M."/>
            <person name="Seifert J."/>
            <person name="Suarez A."/>
        </authorList>
    </citation>
    <scope>NUCLEOTIDE SEQUENCE</scope>
</reference>
<dbReference type="InterPro" id="IPR052977">
    <property type="entry name" value="Polyferredoxin-like_ET"/>
</dbReference>
<dbReference type="Gene3D" id="3.30.70.20">
    <property type="match status" value="1"/>
</dbReference>